<dbReference type="PANTHER" id="PTHR37012:SF7">
    <property type="entry name" value="B-ZIP TRANSCRIPTION FACTOR (EUROFUNG)-RELATED"/>
    <property type="match status" value="1"/>
</dbReference>
<reference evidence="2" key="1">
    <citation type="journal article" date="2020" name="Stud. Mycol.">
        <title>101 Dothideomycetes genomes: a test case for predicting lifestyles and emergence of pathogens.</title>
        <authorList>
            <person name="Haridas S."/>
            <person name="Albert R."/>
            <person name="Binder M."/>
            <person name="Bloem J."/>
            <person name="Labutti K."/>
            <person name="Salamov A."/>
            <person name="Andreopoulos B."/>
            <person name="Baker S."/>
            <person name="Barry K."/>
            <person name="Bills G."/>
            <person name="Bluhm B."/>
            <person name="Cannon C."/>
            <person name="Castanera R."/>
            <person name="Culley D."/>
            <person name="Daum C."/>
            <person name="Ezra D."/>
            <person name="Gonzalez J."/>
            <person name="Henrissat B."/>
            <person name="Kuo A."/>
            <person name="Liang C."/>
            <person name="Lipzen A."/>
            <person name="Lutzoni F."/>
            <person name="Magnuson J."/>
            <person name="Mondo S."/>
            <person name="Nolan M."/>
            <person name="Ohm R."/>
            <person name="Pangilinan J."/>
            <person name="Park H.-J."/>
            <person name="Ramirez L."/>
            <person name="Alfaro M."/>
            <person name="Sun H."/>
            <person name="Tritt A."/>
            <person name="Yoshinaga Y."/>
            <person name="Zwiers L.-H."/>
            <person name="Turgeon B."/>
            <person name="Goodwin S."/>
            <person name="Spatafora J."/>
            <person name="Crous P."/>
            <person name="Grigoriev I."/>
        </authorList>
    </citation>
    <scope>NUCLEOTIDE SEQUENCE</scope>
    <source>
        <strain evidence="2">CBS 107.79</strain>
    </source>
</reference>
<sequence length="301" mass="33033">MRAIDREARRSLREKTKTHIAELERTIEVLRNQDKNGAMASLLAEIQALRAENGRLKGVIDGVRTVIGGEVFGRMAVASSSTAGANGRGIENSSVMGEATIAAKPPLSPPSLETTPDPQFTSNALSFTSPMAPISRSVDLDGMTVRPLALPISSTNDTALDLGLPLEDVSTVQRQEPIVMHDPDSPSTAAIAPFLPRFLRSRLALSLTTHPAHRNPLSLSTTTSSTCPLWHHINEIFGKIFSFPAWLRPSLLQASTAHPIAIDMFAWPTLRNRLVHQHVELFRDSKLSHVYAEHLRFEARY</sequence>
<dbReference type="EMBL" id="ML976739">
    <property type="protein sequence ID" value="KAF1966996.1"/>
    <property type="molecule type" value="Genomic_DNA"/>
</dbReference>
<dbReference type="CDD" id="cd14688">
    <property type="entry name" value="bZIP_YAP"/>
    <property type="match status" value="1"/>
</dbReference>
<proteinExistence type="predicted"/>
<dbReference type="PANTHER" id="PTHR37012">
    <property type="entry name" value="B-ZIP TRANSCRIPTION FACTOR (EUROFUNG)-RELATED"/>
    <property type="match status" value="1"/>
</dbReference>
<evidence type="ECO:0008006" key="4">
    <source>
        <dbReference type="Google" id="ProtNLM"/>
    </source>
</evidence>
<dbReference type="Pfam" id="PF11905">
    <property type="entry name" value="DUF3425"/>
    <property type="match status" value="1"/>
</dbReference>
<organism evidence="2 3">
    <name type="scientific">Bimuria novae-zelandiae CBS 107.79</name>
    <dbReference type="NCBI Taxonomy" id="1447943"/>
    <lineage>
        <taxon>Eukaryota</taxon>
        <taxon>Fungi</taxon>
        <taxon>Dikarya</taxon>
        <taxon>Ascomycota</taxon>
        <taxon>Pezizomycotina</taxon>
        <taxon>Dothideomycetes</taxon>
        <taxon>Pleosporomycetidae</taxon>
        <taxon>Pleosporales</taxon>
        <taxon>Massarineae</taxon>
        <taxon>Didymosphaeriaceae</taxon>
        <taxon>Bimuria</taxon>
    </lineage>
</organism>
<keyword evidence="3" id="KW-1185">Reference proteome</keyword>
<evidence type="ECO:0000313" key="3">
    <source>
        <dbReference type="Proteomes" id="UP000800036"/>
    </source>
</evidence>
<gene>
    <name evidence="2" type="ORF">BU23DRAFT_661165</name>
</gene>
<evidence type="ECO:0000256" key="1">
    <source>
        <dbReference type="SAM" id="Coils"/>
    </source>
</evidence>
<name>A0A6A5UVR5_9PLEO</name>
<dbReference type="InterPro" id="IPR021833">
    <property type="entry name" value="DUF3425"/>
</dbReference>
<protein>
    <recommendedName>
        <fullName evidence="4">BZIP domain-containing protein</fullName>
    </recommendedName>
</protein>
<feature type="coiled-coil region" evidence="1">
    <location>
        <begin position="13"/>
        <end position="52"/>
    </location>
</feature>
<dbReference type="AlphaFoldDB" id="A0A6A5UVR5"/>
<dbReference type="Gene3D" id="1.20.5.170">
    <property type="match status" value="1"/>
</dbReference>
<accession>A0A6A5UVR5</accession>
<evidence type="ECO:0000313" key="2">
    <source>
        <dbReference type="EMBL" id="KAF1966996.1"/>
    </source>
</evidence>
<keyword evidence="1" id="KW-0175">Coiled coil</keyword>
<dbReference type="OrthoDB" id="5086080at2759"/>
<dbReference type="Proteomes" id="UP000800036">
    <property type="component" value="Unassembled WGS sequence"/>
</dbReference>